<proteinExistence type="predicted"/>
<accession>A0AAE0XSK5</accession>
<dbReference type="EMBL" id="JAWDGP010007701">
    <property type="protein sequence ID" value="KAK3708266.1"/>
    <property type="molecule type" value="Genomic_DNA"/>
</dbReference>
<keyword evidence="2" id="KW-1185">Reference proteome</keyword>
<evidence type="ECO:0000313" key="2">
    <source>
        <dbReference type="Proteomes" id="UP001283361"/>
    </source>
</evidence>
<organism evidence="1 2">
    <name type="scientific">Elysia crispata</name>
    <name type="common">lettuce slug</name>
    <dbReference type="NCBI Taxonomy" id="231223"/>
    <lineage>
        <taxon>Eukaryota</taxon>
        <taxon>Metazoa</taxon>
        <taxon>Spiralia</taxon>
        <taxon>Lophotrochozoa</taxon>
        <taxon>Mollusca</taxon>
        <taxon>Gastropoda</taxon>
        <taxon>Heterobranchia</taxon>
        <taxon>Euthyneura</taxon>
        <taxon>Panpulmonata</taxon>
        <taxon>Sacoglossa</taxon>
        <taxon>Placobranchoidea</taxon>
        <taxon>Plakobranchidae</taxon>
        <taxon>Elysia</taxon>
    </lineage>
</organism>
<name>A0AAE0XSK5_9GAST</name>
<reference evidence="1" key="1">
    <citation type="journal article" date="2023" name="G3 (Bethesda)">
        <title>A reference genome for the long-term kleptoplast-retaining sea slug Elysia crispata morphotype clarki.</title>
        <authorList>
            <person name="Eastman K.E."/>
            <person name="Pendleton A.L."/>
            <person name="Shaikh M.A."/>
            <person name="Suttiyut T."/>
            <person name="Ogas R."/>
            <person name="Tomko P."/>
            <person name="Gavelis G."/>
            <person name="Widhalm J.R."/>
            <person name="Wisecaver J.H."/>
        </authorList>
    </citation>
    <scope>NUCLEOTIDE SEQUENCE</scope>
    <source>
        <strain evidence="1">ECLA1</strain>
    </source>
</reference>
<dbReference type="Proteomes" id="UP001283361">
    <property type="component" value="Unassembled WGS sequence"/>
</dbReference>
<dbReference type="AlphaFoldDB" id="A0AAE0XSK5"/>
<sequence length="82" mass="8925">MLRRRRPRRGPRGYADLECQIPQGFATVTKGPLGQGFGPKTCTSQAYTTRFLIGTAWAHVLPNHLLLDSGQGGSDREEGRGG</sequence>
<gene>
    <name evidence="1" type="ORF">RRG08_023668</name>
</gene>
<evidence type="ECO:0000313" key="1">
    <source>
        <dbReference type="EMBL" id="KAK3708266.1"/>
    </source>
</evidence>
<protein>
    <submittedName>
        <fullName evidence="1">Uncharacterized protein</fullName>
    </submittedName>
</protein>
<comment type="caution">
    <text evidence="1">The sequence shown here is derived from an EMBL/GenBank/DDBJ whole genome shotgun (WGS) entry which is preliminary data.</text>
</comment>